<dbReference type="Proteomes" id="UP000053766">
    <property type="component" value="Unassembled WGS sequence"/>
</dbReference>
<keyword evidence="2" id="KW-1185">Reference proteome</keyword>
<gene>
    <name evidence="1" type="ORF">DICVIV_14002</name>
</gene>
<dbReference type="InterPro" id="IPR035940">
    <property type="entry name" value="CAP_sf"/>
</dbReference>
<sequence length="132" mass="15273">MSMVVSILTWKTINCGDKTDNGFRSYVERFHRSGGRYQVEWNCDLEKQAKRLSKGCPKNLPLFWKGRSISGSFDLNVEVKSKVVLARQILNSWFYGDDSFQVLLRFVCMNEADFLPFSLTSTFKNHGRLFSV</sequence>
<name>A0A0D8X6A5_DICVI</name>
<dbReference type="AlphaFoldDB" id="A0A0D8X6A5"/>
<evidence type="ECO:0000313" key="1">
    <source>
        <dbReference type="EMBL" id="KJH40075.1"/>
    </source>
</evidence>
<evidence type="ECO:0000313" key="2">
    <source>
        <dbReference type="Proteomes" id="UP000053766"/>
    </source>
</evidence>
<accession>A0A0D8X6A5</accession>
<proteinExistence type="predicted"/>
<dbReference type="SUPFAM" id="SSF55797">
    <property type="entry name" value="PR-1-like"/>
    <property type="match status" value="1"/>
</dbReference>
<organism evidence="1 2">
    <name type="scientific">Dictyocaulus viviparus</name>
    <name type="common">Bovine lungworm</name>
    <dbReference type="NCBI Taxonomy" id="29172"/>
    <lineage>
        <taxon>Eukaryota</taxon>
        <taxon>Metazoa</taxon>
        <taxon>Ecdysozoa</taxon>
        <taxon>Nematoda</taxon>
        <taxon>Chromadorea</taxon>
        <taxon>Rhabditida</taxon>
        <taxon>Rhabditina</taxon>
        <taxon>Rhabditomorpha</taxon>
        <taxon>Strongyloidea</taxon>
        <taxon>Metastrongylidae</taxon>
        <taxon>Dictyocaulus</taxon>
    </lineage>
</organism>
<protein>
    <submittedName>
        <fullName evidence="1">Uncharacterized protein</fullName>
    </submittedName>
</protein>
<reference evidence="1 2" key="1">
    <citation type="submission" date="2013-11" db="EMBL/GenBank/DDBJ databases">
        <title>Draft genome of the bovine lungworm Dictyocaulus viviparus.</title>
        <authorList>
            <person name="Mitreva M."/>
        </authorList>
    </citation>
    <scope>NUCLEOTIDE SEQUENCE [LARGE SCALE GENOMIC DNA]</scope>
    <source>
        <strain evidence="1 2">HannoverDv2000</strain>
    </source>
</reference>
<dbReference type="EMBL" id="KN718038">
    <property type="protein sequence ID" value="KJH40075.1"/>
    <property type="molecule type" value="Genomic_DNA"/>
</dbReference>
<reference evidence="2" key="2">
    <citation type="journal article" date="2016" name="Sci. Rep.">
        <title>Dictyocaulus viviparus genome, variome and transcriptome elucidate lungworm biology and support future intervention.</title>
        <authorList>
            <person name="McNulty S.N."/>
            <person name="Strube C."/>
            <person name="Rosa B.A."/>
            <person name="Martin J.C."/>
            <person name="Tyagi R."/>
            <person name="Choi Y.J."/>
            <person name="Wang Q."/>
            <person name="Hallsworth Pepin K."/>
            <person name="Zhang X."/>
            <person name="Ozersky P."/>
            <person name="Wilson R.K."/>
            <person name="Sternberg P.W."/>
            <person name="Gasser R.B."/>
            <person name="Mitreva M."/>
        </authorList>
    </citation>
    <scope>NUCLEOTIDE SEQUENCE [LARGE SCALE GENOMIC DNA]</scope>
    <source>
        <strain evidence="2">HannoverDv2000</strain>
    </source>
</reference>